<evidence type="ECO:0000313" key="2">
    <source>
        <dbReference type="EMBL" id="HEA87375.1"/>
    </source>
</evidence>
<dbReference type="Pfam" id="PF19838">
    <property type="entry name" value="LptD_2"/>
    <property type="match status" value="1"/>
</dbReference>
<organism evidence="2">
    <name type="scientific">candidate division WOR-3 bacterium</name>
    <dbReference type="NCBI Taxonomy" id="2052148"/>
    <lineage>
        <taxon>Bacteria</taxon>
        <taxon>Bacteria division WOR-3</taxon>
    </lineage>
</organism>
<sequence length="749" mass="85448">MRLLLLLLLQPLPDTAVTAPDTGKVDIVYYGARLVRFLAREERVVLLDSAWVRYRDMSVYADSITYDIRRHTLSAVRKTSAGESALVRFRTATEQVTGTELHYNVDTRRGMMRHARSQVENGWISAREVWLVRERVLNALNADYTTCDLPHPHYAFFGPRVKLFMDDVAIAEPVILRLGRIPVLPAPFWLVPVASRRKSGLMPFKVGSATDQGYYAKGISYYWVLNDYADITFLADIMTRRGVQFRTEGIYIVNPYSRGSVQGSYIREFWNPANPDLVRYSFNLSTASKITPLTDLDIQAELISDTAYAPDYAEDRLDWLKQEVYSYGALTHRFRGLGRANLRAERHTYYMRHYDYQLLPAASISFNTRTLPLGWNITPSAGFSRRLEKSDSAGTDTLRAQRLTPSLSFNLTSPSYPIGTIEISDRLNFSDSRRSYRNAPLSHTQTLSHELGLGTSQKLIGIFNTSEAVSWNWTDNLTDTLPPEPGLTFSLGSGFSLFRVFSTRALNLAGILHTVSPNLQFYYEPKITPSGVFGRPDLLHPDITTLQFFLRNGFQAKRATTKEKFDLGTVNFSTGYDLRQHRLSPVYATISTRPLLLIPKTDSGPVRRRFDLNLDGNLGFRPESLRLSDDYQLLTSFSWTALRTDTIRHQENGLELRLNHTLGKNLNMLTGSVSFSFAGWRLGLNSIGYNFTRRQLTDYSITLWRDLHCWEALGTVSGLGKQWRWDFEVRIKKLPDVRFGKSLFRTFLP</sequence>
<dbReference type="GO" id="GO:1990351">
    <property type="term" value="C:transporter complex"/>
    <property type="evidence" value="ECO:0007669"/>
    <property type="project" value="TreeGrafter"/>
</dbReference>
<gene>
    <name evidence="2" type="ORF">ENP94_05100</name>
    <name evidence="3" type="ORF">ENS16_06535</name>
</gene>
<reference evidence="2" key="1">
    <citation type="journal article" date="2020" name="mSystems">
        <title>Genome- and Community-Level Interaction Insights into Carbon Utilization and Element Cycling Functions of Hydrothermarchaeota in Hydrothermal Sediment.</title>
        <authorList>
            <person name="Zhou Z."/>
            <person name="Liu Y."/>
            <person name="Xu W."/>
            <person name="Pan J."/>
            <person name="Luo Z.H."/>
            <person name="Li M."/>
        </authorList>
    </citation>
    <scope>NUCLEOTIDE SEQUENCE [LARGE SCALE GENOMIC DNA]</scope>
    <source>
        <strain evidence="2">SpSt-265</strain>
        <strain evidence="3">SpSt-465</strain>
    </source>
</reference>
<name>A0A7C1NCJ9_UNCW3</name>
<dbReference type="InterPro" id="IPR050218">
    <property type="entry name" value="LptD"/>
</dbReference>
<dbReference type="EMBL" id="DSTU01000008">
    <property type="protein sequence ID" value="HFJ54330.1"/>
    <property type="molecule type" value="Genomic_DNA"/>
</dbReference>
<dbReference type="InterPro" id="IPR045659">
    <property type="entry name" value="LptD_2"/>
</dbReference>
<dbReference type="AlphaFoldDB" id="A0A7C1NCJ9"/>
<dbReference type="EMBL" id="DSLG01000005">
    <property type="protein sequence ID" value="HEA87375.1"/>
    <property type="molecule type" value="Genomic_DNA"/>
</dbReference>
<proteinExistence type="predicted"/>
<evidence type="ECO:0000259" key="1">
    <source>
        <dbReference type="Pfam" id="PF19838"/>
    </source>
</evidence>
<dbReference type="PANTHER" id="PTHR30189:SF1">
    <property type="entry name" value="LPS-ASSEMBLY PROTEIN LPTD"/>
    <property type="match status" value="1"/>
</dbReference>
<feature type="domain" description="LPS-assembly protein LptD central" evidence="1">
    <location>
        <begin position="170"/>
        <end position="530"/>
    </location>
</feature>
<protein>
    <submittedName>
        <fullName evidence="2">LPS-assembly protein LptD</fullName>
    </submittedName>
</protein>
<comment type="caution">
    <text evidence="2">The sequence shown here is derived from an EMBL/GenBank/DDBJ whole genome shotgun (WGS) entry which is preliminary data.</text>
</comment>
<dbReference type="GO" id="GO:0009279">
    <property type="term" value="C:cell outer membrane"/>
    <property type="evidence" value="ECO:0007669"/>
    <property type="project" value="TreeGrafter"/>
</dbReference>
<dbReference type="PANTHER" id="PTHR30189">
    <property type="entry name" value="LPS-ASSEMBLY PROTEIN"/>
    <property type="match status" value="1"/>
</dbReference>
<evidence type="ECO:0000313" key="3">
    <source>
        <dbReference type="EMBL" id="HFJ54330.1"/>
    </source>
</evidence>
<accession>A0A7C1NCJ9</accession>